<organism evidence="9 10">
    <name type="scientific">Aquilegia coerulea</name>
    <name type="common">Rocky mountain columbine</name>
    <dbReference type="NCBI Taxonomy" id="218851"/>
    <lineage>
        <taxon>Eukaryota</taxon>
        <taxon>Viridiplantae</taxon>
        <taxon>Streptophyta</taxon>
        <taxon>Embryophyta</taxon>
        <taxon>Tracheophyta</taxon>
        <taxon>Spermatophyta</taxon>
        <taxon>Magnoliopsida</taxon>
        <taxon>Ranunculales</taxon>
        <taxon>Ranunculaceae</taxon>
        <taxon>Thalictroideae</taxon>
        <taxon>Aquilegia</taxon>
    </lineage>
</organism>
<sequence length="117" mass="13024">MRLTEKGDVHSFGVLTFEVIMGNHSHEFITTFARKLSSSGAANVLLIDTLDKRLEPPNVEILKEVVLVVKFAFACLKTRPESRPTMDSISHELLTCRLSVGESVYMMTVGKLLSEDV</sequence>
<dbReference type="OrthoDB" id="676979at2759"/>
<dbReference type="InParanoid" id="A0A2G5CRR8"/>
<dbReference type="EC" id="2.7.11.1" evidence="1"/>
<evidence type="ECO:0000256" key="7">
    <source>
        <dbReference type="ARBA" id="ARBA00047899"/>
    </source>
</evidence>
<proteinExistence type="predicted"/>
<gene>
    <name evidence="9" type="ORF">AQUCO_03900107v1</name>
</gene>
<evidence type="ECO:0000256" key="5">
    <source>
        <dbReference type="ARBA" id="ARBA00022777"/>
    </source>
</evidence>
<evidence type="ECO:0000313" key="9">
    <source>
        <dbReference type="EMBL" id="PIA33995.1"/>
    </source>
</evidence>
<comment type="catalytic activity">
    <reaction evidence="7">
        <text>L-threonyl-[protein] + ATP = O-phospho-L-threonyl-[protein] + ADP + H(+)</text>
        <dbReference type="Rhea" id="RHEA:46608"/>
        <dbReference type="Rhea" id="RHEA-COMP:11060"/>
        <dbReference type="Rhea" id="RHEA-COMP:11605"/>
        <dbReference type="ChEBI" id="CHEBI:15378"/>
        <dbReference type="ChEBI" id="CHEBI:30013"/>
        <dbReference type="ChEBI" id="CHEBI:30616"/>
        <dbReference type="ChEBI" id="CHEBI:61977"/>
        <dbReference type="ChEBI" id="CHEBI:456216"/>
        <dbReference type="EC" id="2.7.11.1"/>
    </reaction>
</comment>
<dbReference type="GO" id="GO:0005524">
    <property type="term" value="F:ATP binding"/>
    <property type="evidence" value="ECO:0007669"/>
    <property type="project" value="UniProtKB-KW"/>
</dbReference>
<keyword evidence="5" id="KW-0418">Kinase</keyword>
<keyword evidence="4" id="KW-0547">Nucleotide-binding</keyword>
<evidence type="ECO:0000256" key="8">
    <source>
        <dbReference type="ARBA" id="ARBA00048679"/>
    </source>
</evidence>
<reference evidence="9 10" key="1">
    <citation type="submission" date="2017-09" db="EMBL/GenBank/DDBJ databases">
        <title>WGS assembly of Aquilegia coerulea Goldsmith.</title>
        <authorList>
            <person name="Hodges S."/>
            <person name="Kramer E."/>
            <person name="Nordborg M."/>
            <person name="Tomkins J."/>
            <person name="Borevitz J."/>
            <person name="Derieg N."/>
            <person name="Yan J."/>
            <person name="Mihaltcheva S."/>
            <person name="Hayes R.D."/>
            <person name="Rokhsar D."/>
        </authorList>
    </citation>
    <scope>NUCLEOTIDE SEQUENCE [LARGE SCALE GENOMIC DNA]</scope>
    <source>
        <strain evidence="10">cv. Goldsmith</strain>
    </source>
</reference>
<dbReference type="Gene3D" id="1.10.510.10">
    <property type="entry name" value="Transferase(Phosphotransferase) domain 1"/>
    <property type="match status" value="1"/>
</dbReference>
<dbReference type="SUPFAM" id="SSF56112">
    <property type="entry name" value="Protein kinase-like (PK-like)"/>
    <property type="match status" value="1"/>
</dbReference>
<dbReference type="InterPro" id="IPR051420">
    <property type="entry name" value="Ser_Thr_Kinases_DiverseReg"/>
</dbReference>
<dbReference type="STRING" id="218851.A0A2G5CRR8"/>
<dbReference type="InterPro" id="IPR011009">
    <property type="entry name" value="Kinase-like_dom_sf"/>
</dbReference>
<dbReference type="AlphaFoldDB" id="A0A2G5CRR8"/>
<evidence type="ECO:0000256" key="4">
    <source>
        <dbReference type="ARBA" id="ARBA00022741"/>
    </source>
</evidence>
<dbReference type="PANTHER" id="PTHR48005:SF70">
    <property type="entry name" value="MDIS1-INTERACTING RECEPTOR LIKE KINASE 2-LIKE"/>
    <property type="match status" value="1"/>
</dbReference>
<evidence type="ECO:0000256" key="3">
    <source>
        <dbReference type="ARBA" id="ARBA00022679"/>
    </source>
</evidence>
<evidence type="ECO:0000313" key="10">
    <source>
        <dbReference type="Proteomes" id="UP000230069"/>
    </source>
</evidence>
<dbReference type="GO" id="GO:0004674">
    <property type="term" value="F:protein serine/threonine kinase activity"/>
    <property type="evidence" value="ECO:0007669"/>
    <property type="project" value="UniProtKB-KW"/>
</dbReference>
<dbReference type="EMBL" id="KZ305056">
    <property type="protein sequence ID" value="PIA33995.1"/>
    <property type="molecule type" value="Genomic_DNA"/>
</dbReference>
<accession>A0A2G5CRR8</accession>
<evidence type="ECO:0000256" key="1">
    <source>
        <dbReference type="ARBA" id="ARBA00012513"/>
    </source>
</evidence>
<comment type="catalytic activity">
    <reaction evidence="8">
        <text>L-seryl-[protein] + ATP = O-phospho-L-seryl-[protein] + ADP + H(+)</text>
        <dbReference type="Rhea" id="RHEA:17989"/>
        <dbReference type="Rhea" id="RHEA-COMP:9863"/>
        <dbReference type="Rhea" id="RHEA-COMP:11604"/>
        <dbReference type="ChEBI" id="CHEBI:15378"/>
        <dbReference type="ChEBI" id="CHEBI:29999"/>
        <dbReference type="ChEBI" id="CHEBI:30616"/>
        <dbReference type="ChEBI" id="CHEBI:83421"/>
        <dbReference type="ChEBI" id="CHEBI:456216"/>
        <dbReference type="EC" id="2.7.11.1"/>
    </reaction>
</comment>
<evidence type="ECO:0000256" key="2">
    <source>
        <dbReference type="ARBA" id="ARBA00022527"/>
    </source>
</evidence>
<dbReference type="Proteomes" id="UP000230069">
    <property type="component" value="Unassembled WGS sequence"/>
</dbReference>
<keyword evidence="3" id="KW-0808">Transferase</keyword>
<keyword evidence="10" id="KW-1185">Reference proteome</keyword>
<dbReference type="PANTHER" id="PTHR48005">
    <property type="entry name" value="LEUCINE RICH REPEAT KINASE 2"/>
    <property type="match status" value="1"/>
</dbReference>
<name>A0A2G5CRR8_AQUCA</name>
<protein>
    <recommendedName>
        <fullName evidence="1">non-specific serine/threonine protein kinase</fullName>
        <ecNumber evidence="1">2.7.11.1</ecNumber>
    </recommendedName>
</protein>
<keyword evidence="6" id="KW-0067">ATP-binding</keyword>
<evidence type="ECO:0000256" key="6">
    <source>
        <dbReference type="ARBA" id="ARBA00022840"/>
    </source>
</evidence>
<keyword evidence="2" id="KW-0723">Serine/threonine-protein kinase</keyword>